<accession>A0ABT1C1I4</accession>
<organism evidence="2 3">
    <name type="scientific">Mesorhizobium liriopis</name>
    <dbReference type="NCBI Taxonomy" id="2953882"/>
    <lineage>
        <taxon>Bacteria</taxon>
        <taxon>Pseudomonadati</taxon>
        <taxon>Pseudomonadota</taxon>
        <taxon>Alphaproteobacteria</taxon>
        <taxon>Hyphomicrobiales</taxon>
        <taxon>Phyllobacteriaceae</taxon>
        <taxon>Mesorhizobium</taxon>
    </lineage>
</organism>
<dbReference type="RefSeq" id="WP_252815653.1">
    <property type="nucleotide sequence ID" value="NZ_JAMXQS010000001.1"/>
</dbReference>
<feature type="compositionally biased region" description="Basic and acidic residues" evidence="1">
    <location>
        <begin position="8"/>
        <end position="33"/>
    </location>
</feature>
<gene>
    <name evidence="2" type="ORF">NGM99_02635</name>
</gene>
<feature type="compositionally biased region" description="Basic and acidic residues" evidence="1">
    <location>
        <begin position="80"/>
        <end position="104"/>
    </location>
</feature>
<proteinExistence type="predicted"/>
<name>A0ABT1C1I4_9HYPH</name>
<sequence>MSGDPEGGDDRKRGNERDHTGSGEGVDKTRRSGDQTSGPIHTGNEVGRDELAQADYGGTERGPAPDADAPHEGGVSDSTVKSEGRKPTAERDRDYDPDGDRTGR</sequence>
<evidence type="ECO:0000313" key="2">
    <source>
        <dbReference type="EMBL" id="MCO6048686.1"/>
    </source>
</evidence>
<dbReference type="EMBL" id="JAMXQS010000001">
    <property type="protein sequence ID" value="MCO6048686.1"/>
    <property type="molecule type" value="Genomic_DNA"/>
</dbReference>
<feature type="region of interest" description="Disordered" evidence="1">
    <location>
        <begin position="1"/>
        <end position="104"/>
    </location>
</feature>
<evidence type="ECO:0000256" key="1">
    <source>
        <dbReference type="SAM" id="MobiDB-lite"/>
    </source>
</evidence>
<evidence type="ECO:0000313" key="3">
    <source>
        <dbReference type="Proteomes" id="UP001205906"/>
    </source>
</evidence>
<dbReference type="Proteomes" id="UP001205906">
    <property type="component" value="Unassembled WGS sequence"/>
</dbReference>
<protein>
    <submittedName>
        <fullName evidence="2">Uncharacterized protein</fullName>
    </submittedName>
</protein>
<comment type="caution">
    <text evidence="2">The sequence shown here is derived from an EMBL/GenBank/DDBJ whole genome shotgun (WGS) entry which is preliminary data.</text>
</comment>
<reference evidence="2 3" key="1">
    <citation type="submission" date="2022-06" db="EMBL/GenBank/DDBJ databases">
        <title>Mesorhizobium sp. strain RP14 Genome sequencing and assembly.</title>
        <authorList>
            <person name="Kim I."/>
        </authorList>
    </citation>
    <scope>NUCLEOTIDE SEQUENCE [LARGE SCALE GENOMIC DNA]</scope>
    <source>
        <strain evidence="3">RP14(2022)</strain>
    </source>
</reference>
<keyword evidence="3" id="KW-1185">Reference proteome</keyword>